<evidence type="ECO:0000259" key="1">
    <source>
        <dbReference type="Pfam" id="PF00903"/>
    </source>
</evidence>
<accession>A0ABV7YMA2</accession>
<feature type="domain" description="Glyoxalase/fosfomycin resistance/dioxygenase" evidence="1">
    <location>
        <begin position="6"/>
        <end position="112"/>
    </location>
</feature>
<dbReference type="InterPro" id="IPR029068">
    <property type="entry name" value="Glyas_Bleomycin-R_OHBP_Dase"/>
</dbReference>
<name>A0ABV7YMA2_9ACTN</name>
<keyword evidence="3" id="KW-1185">Reference proteome</keyword>
<dbReference type="Proteomes" id="UP001595699">
    <property type="component" value="Unassembled WGS sequence"/>
</dbReference>
<dbReference type="InterPro" id="IPR004360">
    <property type="entry name" value="Glyas_Fos-R_dOase_dom"/>
</dbReference>
<evidence type="ECO:0000313" key="3">
    <source>
        <dbReference type="Proteomes" id="UP001595699"/>
    </source>
</evidence>
<comment type="caution">
    <text evidence="2">The sequence shown here is derived from an EMBL/GenBank/DDBJ whole genome shotgun (WGS) entry which is preliminary data.</text>
</comment>
<dbReference type="Pfam" id="PF00903">
    <property type="entry name" value="Glyoxalase"/>
    <property type="match status" value="1"/>
</dbReference>
<dbReference type="RefSeq" id="WP_205119157.1">
    <property type="nucleotide sequence ID" value="NZ_JAFBCM010000001.1"/>
</dbReference>
<dbReference type="EMBL" id="JBHRZH010000036">
    <property type="protein sequence ID" value="MFC3765129.1"/>
    <property type="molecule type" value="Genomic_DNA"/>
</dbReference>
<sequence>MSDPVVHFEIIGREPEKLRAFFGELFGWQYDTGGQPVKEVAESYGFTEAGIYGGVGGGAAYEPHVVFYVGVPNVGDALDAAERLGGTRRFGPVTSGNGLVVGQFTDPEGNLIGVAGSQ</sequence>
<protein>
    <submittedName>
        <fullName evidence="2">VOC family protein</fullName>
    </submittedName>
</protein>
<reference evidence="3" key="1">
    <citation type="journal article" date="2019" name="Int. J. Syst. Evol. Microbiol.">
        <title>The Global Catalogue of Microorganisms (GCM) 10K type strain sequencing project: providing services to taxonomists for standard genome sequencing and annotation.</title>
        <authorList>
            <consortium name="The Broad Institute Genomics Platform"/>
            <consortium name="The Broad Institute Genome Sequencing Center for Infectious Disease"/>
            <person name="Wu L."/>
            <person name="Ma J."/>
        </authorList>
    </citation>
    <scope>NUCLEOTIDE SEQUENCE [LARGE SCALE GENOMIC DNA]</scope>
    <source>
        <strain evidence="3">CGMCC 4.7241</strain>
    </source>
</reference>
<organism evidence="2 3">
    <name type="scientific">Tenggerimyces flavus</name>
    <dbReference type="NCBI Taxonomy" id="1708749"/>
    <lineage>
        <taxon>Bacteria</taxon>
        <taxon>Bacillati</taxon>
        <taxon>Actinomycetota</taxon>
        <taxon>Actinomycetes</taxon>
        <taxon>Propionibacteriales</taxon>
        <taxon>Nocardioidaceae</taxon>
        <taxon>Tenggerimyces</taxon>
    </lineage>
</organism>
<evidence type="ECO:0000313" key="2">
    <source>
        <dbReference type="EMBL" id="MFC3765129.1"/>
    </source>
</evidence>
<proteinExistence type="predicted"/>
<dbReference type="SUPFAM" id="SSF54593">
    <property type="entry name" value="Glyoxalase/Bleomycin resistance protein/Dihydroxybiphenyl dioxygenase"/>
    <property type="match status" value="1"/>
</dbReference>
<dbReference type="Gene3D" id="3.10.180.10">
    <property type="entry name" value="2,3-Dihydroxybiphenyl 1,2-Dioxygenase, domain 1"/>
    <property type="match status" value="1"/>
</dbReference>
<gene>
    <name evidence="2" type="ORF">ACFOUW_30145</name>
</gene>